<comment type="caution">
    <text evidence="5">The sequence shown here is derived from an EMBL/GenBank/DDBJ whole genome shotgun (WGS) entry which is preliminary data.</text>
</comment>
<feature type="signal peptide" evidence="3">
    <location>
        <begin position="1"/>
        <end position="19"/>
    </location>
</feature>
<dbReference type="EMBL" id="JBJUIK010000007">
    <property type="protein sequence ID" value="KAL3523630.1"/>
    <property type="molecule type" value="Genomic_DNA"/>
</dbReference>
<accession>A0ABD2ZZ61</accession>
<reference evidence="5 6" key="1">
    <citation type="submission" date="2024-11" db="EMBL/GenBank/DDBJ databases">
        <title>A near-complete genome assembly of Cinchona calisaya.</title>
        <authorList>
            <person name="Lian D.C."/>
            <person name="Zhao X.W."/>
            <person name="Wei L."/>
        </authorList>
    </citation>
    <scope>NUCLEOTIDE SEQUENCE [LARGE SCALE GENOMIC DNA]</scope>
    <source>
        <tissue evidence="5">Nenye</tissue>
    </source>
</reference>
<proteinExistence type="inferred from homology"/>
<feature type="chain" id="PRO_5044829964" description="Glycosyltransferase N-terminal domain-containing protein" evidence="3">
    <location>
        <begin position="20"/>
        <end position="392"/>
    </location>
</feature>
<evidence type="ECO:0000313" key="6">
    <source>
        <dbReference type="Proteomes" id="UP001630127"/>
    </source>
</evidence>
<dbReference type="AlphaFoldDB" id="A0ABD2ZZ61"/>
<comment type="similarity">
    <text evidence="1">Belongs to the UDP-glycosyltransferase family.</text>
</comment>
<sequence length="392" mass="44295">MMKHNNMITILMFPWLAHGHISPFLELAKKLTLRNFFIQFCSTPTNLTSIEQKLAAAAADNQSEIFFSESIQLVGLNLPNLPELPPHYHTTKRLPPHLMPTLKKAFEMVKPEFSNILKELNPDLVIYDIIQPWVPETALVHNIPAVEFVSTGAAMTSFMLHKSKNPGADFPFKEIYLRGYEEAQIAHLMEFSLDPRKDRDRPGECLERSVDIVLIKTCKEIEGKYFDYLSELLGKKIVPVGAIVEEIVVSEEEVDNKNSSIMEWLNKKDRCSIVFVSFGIRFPAGNQEMRVEGALPDGFLERVGEKGKGMVVKGLDPQAKILVHENVGGFVVKDEEGRIQREKLATASKQVILEESGGDLRRNARLLSEKIRSKGEEEIDVVAEELVKICKK</sequence>
<dbReference type="InterPro" id="IPR002213">
    <property type="entry name" value="UDP_glucos_trans"/>
</dbReference>
<evidence type="ECO:0000256" key="3">
    <source>
        <dbReference type="SAM" id="SignalP"/>
    </source>
</evidence>
<dbReference type="GO" id="GO:0008194">
    <property type="term" value="F:UDP-glycosyltransferase activity"/>
    <property type="evidence" value="ECO:0007669"/>
    <property type="project" value="UniProtKB-ARBA"/>
</dbReference>
<organism evidence="5 6">
    <name type="scientific">Cinchona calisaya</name>
    <dbReference type="NCBI Taxonomy" id="153742"/>
    <lineage>
        <taxon>Eukaryota</taxon>
        <taxon>Viridiplantae</taxon>
        <taxon>Streptophyta</taxon>
        <taxon>Embryophyta</taxon>
        <taxon>Tracheophyta</taxon>
        <taxon>Spermatophyta</taxon>
        <taxon>Magnoliopsida</taxon>
        <taxon>eudicotyledons</taxon>
        <taxon>Gunneridae</taxon>
        <taxon>Pentapetalae</taxon>
        <taxon>asterids</taxon>
        <taxon>lamiids</taxon>
        <taxon>Gentianales</taxon>
        <taxon>Rubiaceae</taxon>
        <taxon>Cinchonoideae</taxon>
        <taxon>Cinchoneae</taxon>
        <taxon>Cinchona</taxon>
    </lineage>
</organism>
<dbReference type="PANTHER" id="PTHR48044:SF29">
    <property type="entry name" value="GLYCOSYLTRANSFERASE"/>
    <property type="match status" value="1"/>
</dbReference>
<evidence type="ECO:0000313" key="5">
    <source>
        <dbReference type="EMBL" id="KAL3523630.1"/>
    </source>
</evidence>
<gene>
    <name evidence="5" type="ORF">ACH5RR_016464</name>
</gene>
<dbReference type="Gene3D" id="3.40.50.2000">
    <property type="entry name" value="Glycogen Phosphorylase B"/>
    <property type="match status" value="2"/>
</dbReference>
<dbReference type="SUPFAM" id="SSF53756">
    <property type="entry name" value="UDP-Glycosyltransferase/glycogen phosphorylase"/>
    <property type="match status" value="1"/>
</dbReference>
<feature type="domain" description="Glycosyltransferase N-terminal" evidence="4">
    <location>
        <begin position="8"/>
        <end position="232"/>
    </location>
</feature>
<dbReference type="GO" id="GO:1901135">
    <property type="term" value="P:carbohydrate derivative metabolic process"/>
    <property type="evidence" value="ECO:0007669"/>
    <property type="project" value="UniProtKB-ARBA"/>
</dbReference>
<evidence type="ECO:0000259" key="4">
    <source>
        <dbReference type="Pfam" id="PF26168"/>
    </source>
</evidence>
<name>A0ABD2ZZ61_9GENT</name>
<keyword evidence="2" id="KW-0808">Transferase</keyword>
<dbReference type="InterPro" id="IPR058980">
    <property type="entry name" value="Glyco_transf_N"/>
</dbReference>
<dbReference type="Pfam" id="PF26168">
    <property type="entry name" value="Glyco_transf_N"/>
    <property type="match status" value="1"/>
</dbReference>
<dbReference type="Proteomes" id="UP001630127">
    <property type="component" value="Unassembled WGS sequence"/>
</dbReference>
<keyword evidence="6" id="KW-1185">Reference proteome</keyword>
<protein>
    <recommendedName>
        <fullName evidence="4">Glycosyltransferase N-terminal domain-containing protein</fullName>
    </recommendedName>
</protein>
<dbReference type="PANTHER" id="PTHR48044">
    <property type="entry name" value="GLYCOSYLTRANSFERASE"/>
    <property type="match status" value="1"/>
</dbReference>
<evidence type="ECO:0000256" key="1">
    <source>
        <dbReference type="ARBA" id="ARBA00009995"/>
    </source>
</evidence>
<keyword evidence="3" id="KW-0732">Signal</keyword>
<evidence type="ECO:0000256" key="2">
    <source>
        <dbReference type="ARBA" id="ARBA00022679"/>
    </source>
</evidence>
<dbReference type="CDD" id="cd03784">
    <property type="entry name" value="GT1_Gtf-like"/>
    <property type="match status" value="1"/>
</dbReference>